<keyword evidence="1" id="KW-1133">Transmembrane helix</keyword>
<reference evidence="2 3" key="1">
    <citation type="submission" date="2018-07" db="EMBL/GenBank/DDBJ databases">
        <title>Halomonas montanilacus sp. nov., isolated from Lake Pengyan on Tibetan Plateau.</title>
        <authorList>
            <person name="Lu H."/>
            <person name="Xing P."/>
            <person name="Wu Q."/>
        </authorList>
    </citation>
    <scope>NUCLEOTIDE SEQUENCE [LARGE SCALE GENOMIC DNA]</scope>
    <source>
        <strain evidence="2 3">PYC7W</strain>
    </source>
</reference>
<protein>
    <submittedName>
        <fullName evidence="2">Uncharacterized protein</fullName>
    </submittedName>
</protein>
<organism evidence="2 3">
    <name type="scientific">Billgrantia montanilacus</name>
    <dbReference type="NCBI Taxonomy" id="2282305"/>
    <lineage>
        <taxon>Bacteria</taxon>
        <taxon>Pseudomonadati</taxon>
        <taxon>Pseudomonadota</taxon>
        <taxon>Gammaproteobacteria</taxon>
        <taxon>Oceanospirillales</taxon>
        <taxon>Halomonadaceae</taxon>
        <taxon>Billgrantia</taxon>
    </lineage>
</organism>
<dbReference type="RefSeq" id="WP_114478101.1">
    <property type="nucleotide sequence ID" value="NZ_QPII01000003.1"/>
</dbReference>
<dbReference type="SUPFAM" id="SSF103473">
    <property type="entry name" value="MFS general substrate transporter"/>
    <property type="match status" value="1"/>
</dbReference>
<sequence>MAQNKVEEQGGTAAVWCFVAAVLIPVAAGIWLEWAGPWWVYVIAGVLLFMATLTGWVTGTQEREVHQAITEMNERQKAAERGGQ</sequence>
<keyword evidence="1" id="KW-0812">Transmembrane</keyword>
<feature type="transmembrane region" description="Helical" evidence="1">
    <location>
        <begin position="38"/>
        <end position="57"/>
    </location>
</feature>
<accession>A0A368U058</accession>
<dbReference type="AlphaFoldDB" id="A0A368U058"/>
<dbReference type="InterPro" id="IPR036259">
    <property type="entry name" value="MFS_trans_sf"/>
</dbReference>
<gene>
    <name evidence="2" type="ORF">DU505_06065</name>
</gene>
<comment type="caution">
    <text evidence="2">The sequence shown here is derived from an EMBL/GenBank/DDBJ whole genome shotgun (WGS) entry which is preliminary data.</text>
</comment>
<feature type="transmembrane region" description="Helical" evidence="1">
    <location>
        <begin position="12"/>
        <end position="32"/>
    </location>
</feature>
<keyword evidence="1" id="KW-0472">Membrane</keyword>
<evidence type="ECO:0000313" key="2">
    <source>
        <dbReference type="EMBL" id="RCV90499.1"/>
    </source>
</evidence>
<name>A0A368U058_9GAMM</name>
<proteinExistence type="predicted"/>
<keyword evidence="3" id="KW-1185">Reference proteome</keyword>
<dbReference type="Proteomes" id="UP000252405">
    <property type="component" value="Unassembled WGS sequence"/>
</dbReference>
<evidence type="ECO:0000313" key="3">
    <source>
        <dbReference type="Proteomes" id="UP000252405"/>
    </source>
</evidence>
<dbReference type="EMBL" id="QPII01000003">
    <property type="protein sequence ID" value="RCV90499.1"/>
    <property type="molecule type" value="Genomic_DNA"/>
</dbReference>
<evidence type="ECO:0000256" key="1">
    <source>
        <dbReference type="SAM" id="Phobius"/>
    </source>
</evidence>